<feature type="domain" description="NmrA-like" evidence="1">
    <location>
        <begin position="105"/>
        <end position="217"/>
    </location>
</feature>
<sequence length="229" mass="24843">MYTYPAAASTSYGMKLRRTPLCNSAAKAATTCYNRVHYSAESRLSFLKVSEPGSAAFRTCVCNYNWTEPYLCKAFSLQSNVRIKDPSLSGLGEYPSQTGLRMPEKFRVAIASASGTMVPSVVNALLATPEKFLSWEVTALAQPASVAKDEYAHMAKSGVTVKSVEFGGPSGHAAVVELLRGMDVVIFCMTLMQLKEEMALVAKTSEAGVGRHVPSFFRTVLPTSRRYVG</sequence>
<proteinExistence type="predicted"/>
<dbReference type="Gene3D" id="3.40.50.720">
    <property type="entry name" value="NAD(P)-binding Rossmann-like Domain"/>
    <property type="match status" value="1"/>
</dbReference>
<organism evidence="2 3">
    <name type="scientific">Dactylonectria macrodidyma</name>
    <dbReference type="NCBI Taxonomy" id="307937"/>
    <lineage>
        <taxon>Eukaryota</taxon>
        <taxon>Fungi</taxon>
        <taxon>Dikarya</taxon>
        <taxon>Ascomycota</taxon>
        <taxon>Pezizomycotina</taxon>
        <taxon>Sordariomycetes</taxon>
        <taxon>Hypocreomycetidae</taxon>
        <taxon>Hypocreales</taxon>
        <taxon>Nectriaceae</taxon>
        <taxon>Dactylonectria</taxon>
    </lineage>
</organism>
<reference evidence="2" key="1">
    <citation type="journal article" date="2021" name="Nat. Commun.">
        <title>Genetic determinants of endophytism in the Arabidopsis root mycobiome.</title>
        <authorList>
            <person name="Mesny F."/>
            <person name="Miyauchi S."/>
            <person name="Thiergart T."/>
            <person name="Pickel B."/>
            <person name="Atanasova L."/>
            <person name="Karlsson M."/>
            <person name="Huettel B."/>
            <person name="Barry K.W."/>
            <person name="Haridas S."/>
            <person name="Chen C."/>
            <person name="Bauer D."/>
            <person name="Andreopoulos W."/>
            <person name="Pangilinan J."/>
            <person name="LaButti K."/>
            <person name="Riley R."/>
            <person name="Lipzen A."/>
            <person name="Clum A."/>
            <person name="Drula E."/>
            <person name="Henrissat B."/>
            <person name="Kohler A."/>
            <person name="Grigoriev I.V."/>
            <person name="Martin F.M."/>
            <person name="Hacquard S."/>
        </authorList>
    </citation>
    <scope>NUCLEOTIDE SEQUENCE</scope>
    <source>
        <strain evidence="2">MPI-CAGE-AT-0147</strain>
    </source>
</reference>
<protein>
    <recommendedName>
        <fullName evidence="1">NmrA-like domain-containing protein</fullName>
    </recommendedName>
</protein>
<accession>A0A9P9ERP8</accession>
<evidence type="ECO:0000259" key="1">
    <source>
        <dbReference type="Pfam" id="PF05368"/>
    </source>
</evidence>
<evidence type="ECO:0000313" key="3">
    <source>
        <dbReference type="Proteomes" id="UP000738349"/>
    </source>
</evidence>
<keyword evidence="3" id="KW-1185">Reference proteome</keyword>
<dbReference type="AlphaFoldDB" id="A0A9P9ERP8"/>
<dbReference type="Proteomes" id="UP000738349">
    <property type="component" value="Unassembled WGS sequence"/>
</dbReference>
<evidence type="ECO:0000313" key="2">
    <source>
        <dbReference type="EMBL" id="KAH7141995.1"/>
    </source>
</evidence>
<dbReference type="InterPro" id="IPR008030">
    <property type="entry name" value="NmrA-like"/>
</dbReference>
<gene>
    <name evidence="2" type="ORF">EDB81DRAFT_857633</name>
</gene>
<name>A0A9P9ERP8_9HYPO</name>
<dbReference type="EMBL" id="JAGMUV010000010">
    <property type="protein sequence ID" value="KAH7141995.1"/>
    <property type="molecule type" value="Genomic_DNA"/>
</dbReference>
<comment type="caution">
    <text evidence="2">The sequence shown here is derived from an EMBL/GenBank/DDBJ whole genome shotgun (WGS) entry which is preliminary data.</text>
</comment>
<dbReference type="Pfam" id="PF05368">
    <property type="entry name" value="NmrA"/>
    <property type="match status" value="1"/>
</dbReference>